<keyword evidence="2" id="KW-0378">Hydrolase</keyword>
<organism evidence="2 3">
    <name type="scientific">Aquimarina intermedia</name>
    <dbReference type="NCBI Taxonomy" id="350814"/>
    <lineage>
        <taxon>Bacteria</taxon>
        <taxon>Pseudomonadati</taxon>
        <taxon>Bacteroidota</taxon>
        <taxon>Flavobacteriia</taxon>
        <taxon>Flavobacteriales</taxon>
        <taxon>Flavobacteriaceae</taxon>
        <taxon>Aquimarina</taxon>
    </lineage>
</organism>
<dbReference type="SUPFAM" id="SSF50156">
    <property type="entry name" value="PDZ domain-like"/>
    <property type="match status" value="1"/>
</dbReference>
<evidence type="ECO:0000313" key="2">
    <source>
        <dbReference type="EMBL" id="TYP71711.1"/>
    </source>
</evidence>
<dbReference type="Gene3D" id="2.30.42.10">
    <property type="match status" value="1"/>
</dbReference>
<dbReference type="Gene3D" id="3.30.750.170">
    <property type="match status" value="1"/>
</dbReference>
<dbReference type="PROSITE" id="PS51257">
    <property type="entry name" value="PROKAR_LIPOPROTEIN"/>
    <property type="match status" value="1"/>
</dbReference>
<dbReference type="InterPro" id="IPR041613">
    <property type="entry name" value="Pept_S41_N"/>
</dbReference>
<dbReference type="InterPro" id="IPR036034">
    <property type="entry name" value="PDZ_sf"/>
</dbReference>
<feature type="domain" description="Tail specific protease" evidence="1">
    <location>
        <begin position="198"/>
        <end position="421"/>
    </location>
</feature>
<dbReference type="GO" id="GO:0007165">
    <property type="term" value="P:signal transduction"/>
    <property type="evidence" value="ECO:0007669"/>
    <property type="project" value="TreeGrafter"/>
</dbReference>
<dbReference type="Proteomes" id="UP000324376">
    <property type="component" value="Unassembled WGS sequence"/>
</dbReference>
<keyword evidence="2" id="KW-0645">Protease</keyword>
<dbReference type="GO" id="GO:0006508">
    <property type="term" value="P:proteolysis"/>
    <property type="evidence" value="ECO:0007669"/>
    <property type="project" value="UniProtKB-KW"/>
</dbReference>
<proteinExistence type="predicted"/>
<name>A0A5S5BX13_9FLAO</name>
<dbReference type="OrthoDB" id="7168509at2"/>
<dbReference type="Gene3D" id="3.90.226.10">
    <property type="entry name" value="2-enoyl-CoA Hydratase, Chain A, domain 1"/>
    <property type="match status" value="1"/>
</dbReference>
<dbReference type="RefSeq" id="WP_148783302.1">
    <property type="nucleotide sequence ID" value="NZ_VNHU01000008.1"/>
</dbReference>
<comment type="caution">
    <text evidence="2">The sequence shown here is derived from an EMBL/GenBank/DDBJ whole genome shotgun (WGS) entry which is preliminary data.</text>
</comment>
<dbReference type="GO" id="GO:0004175">
    <property type="term" value="F:endopeptidase activity"/>
    <property type="evidence" value="ECO:0007669"/>
    <property type="project" value="TreeGrafter"/>
</dbReference>
<dbReference type="InterPro" id="IPR005151">
    <property type="entry name" value="Tail-specific_protease"/>
</dbReference>
<dbReference type="AlphaFoldDB" id="A0A5S5BX13"/>
<evidence type="ECO:0000259" key="1">
    <source>
        <dbReference type="SMART" id="SM00245"/>
    </source>
</evidence>
<keyword evidence="3" id="KW-1185">Reference proteome</keyword>
<sequence>MNILKLSLSVISLAAIVACSTDDTITQNNQQPTSDVTNKDQGLDQFIWNGMNQVYLYKEDVPKLANDAFANTTELNKFLATFISPEELYANLQSEQDRFSFLTDNYVQLEQSFSGVSKSNGMDFSLALVSQGSNDVIGFVRYVLPGTDAEAKGVKRGDVFNTINGEKLTRSSDFNTLFGQTTYTIGLAFVDSDGNVTSRNQEISLTQSEYTENPVYISKVIEYQGQKIGYLMYNSFVGDFDAQLNTAFGDLKAAGINDLILDLRYNGGGSVRTAIDLSAMITGQFTGDIFSKEIWNKELQAAFNAQDPERLINRFRDTIRTGAPINSLNLSRVYILTTDRSASASELVINGLDPYIETKKIGDTTTGKFQASITLYDSDNFGREGASTEHTYAIQPLVLKSANKVGKTDFVNGLAPDVNFREKISNLGILGEPTEPFLNAALEYIVNGVLPADPNAKRKNGFIEEMEILGESNMFNPTYQRMYIDHDKVDFIR</sequence>
<dbReference type="SMART" id="SM00245">
    <property type="entry name" value="TSPc"/>
    <property type="match status" value="1"/>
</dbReference>
<gene>
    <name evidence="2" type="ORF">BD809_108122</name>
</gene>
<dbReference type="PANTHER" id="PTHR32060">
    <property type="entry name" value="TAIL-SPECIFIC PROTEASE"/>
    <property type="match status" value="1"/>
</dbReference>
<reference evidence="2 3" key="1">
    <citation type="submission" date="2019-07" db="EMBL/GenBank/DDBJ databases">
        <title>Genomic Encyclopedia of Archaeal and Bacterial Type Strains, Phase II (KMG-II): from individual species to whole genera.</title>
        <authorList>
            <person name="Goeker M."/>
        </authorList>
    </citation>
    <scope>NUCLEOTIDE SEQUENCE [LARGE SCALE GENOMIC DNA]</scope>
    <source>
        <strain evidence="2 3">DSM 17527</strain>
    </source>
</reference>
<dbReference type="GO" id="GO:0008236">
    <property type="term" value="F:serine-type peptidase activity"/>
    <property type="evidence" value="ECO:0007669"/>
    <property type="project" value="InterPro"/>
</dbReference>
<dbReference type="GO" id="GO:0030288">
    <property type="term" value="C:outer membrane-bounded periplasmic space"/>
    <property type="evidence" value="ECO:0007669"/>
    <property type="project" value="TreeGrafter"/>
</dbReference>
<dbReference type="Pfam" id="PF03572">
    <property type="entry name" value="Peptidase_S41"/>
    <property type="match status" value="1"/>
</dbReference>
<evidence type="ECO:0000313" key="3">
    <source>
        <dbReference type="Proteomes" id="UP000324376"/>
    </source>
</evidence>
<dbReference type="Pfam" id="PF18294">
    <property type="entry name" value="Pept_S41_N"/>
    <property type="match status" value="1"/>
</dbReference>
<dbReference type="PANTHER" id="PTHR32060:SF30">
    <property type="entry name" value="CARBOXY-TERMINAL PROCESSING PROTEASE CTPA"/>
    <property type="match status" value="1"/>
</dbReference>
<dbReference type="SUPFAM" id="SSF52096">
    <property type="entry name" value="ClpP/crotonase"/>
    <property type="match status" value="1"/>
</dbReference>
<dbReference type="CDD" id="cd07561">
    <property type="entry name" value="Peptidase_S41_CPP_like"/>
    <property type="match status" value="1"/>
</dbReference>
<dbReference type="InterPro" id="IPR029045">
    <property type="entry name" value="ClpP/crotonase-like_dom_sf"/>
</dbReference>
<protein>
    <submittedName>
        <fullName evidence="2">C-terminal processing protease CtpA/Prc</fullName>
    </submittedName>
</protein>
<dbReference type="EMBL" id="VNHU01000008">
    <property type="protein sequence ID" value="TYP71711.1"/>
    <property type="molecule type" value="Genomic_DNA"/>
</dbReference>
<accession>A0A5S5BX13</accession>